<dbReference type="AlphaFoldDB" id="A0A1M5CHT2"/>
<evidence type="ECO:0000313" key="4">
    <source>
        <dbReference type="Proteomes" id="UP000183945"/>
    </source>
</evidence>
<evidence type="ECO:0000256" key="1">
    <source>
        <dbReference type="SAM" id="SignalP"/>
    </source>
</evidence>
<dbReference type="PROSITE" id="PS51352">
    <property type="entry name" value="THIOREDOXIN_2"/>
    <property type="match status" value="1"/>
</dbReference>
<dbReference type="GO" id="GO:0016209">
    <property type="term" value="F:antioxidant activity"/>
    <property type="evidence" value="ECO:0007669"/>
    <property type="project" value="InterPro"/>
</dbReference>
<accession>A0A1M5CHT2</accession>
<keyword evidence="1" id="KW-0732">Signal</keyword>
<dbReference type="RefSeq" id="WP_072876395.1">
    <property type="nucleotide sequence ID" value="NZ_FQVT01000001.1"/>
</dbReference>
<dbReference type="InterPro" id="IPR036249">
    <property type="entry name" value="Thioredoxin-like_sf"/>
</dbReference>
<name>A0A1M5CHT2_SALEC</name>
<dbReference type="GO" id="GO:0016491">
    <property type="term" value="F:oxidoreductase activity"/>
    <property type="evidence" value="ECO:0007669"/>
    <property type="project" value="InterPro"/>
</dbReference>
<dbReference type="InterPro" id="IPR000866">
    <property type="entry name" value="AhpC/TSA"/>
</dbReference>
<gene>
    <name evidence="3" type="ORF">SAMN05444483_101531</name>
</gene>
<evidence type="ECO:0000313" key="3">
    <source>
        <dbReference type="EMBL" id="SHF54324.1"/>
    </source>
</evidence>
<dbReference type="STRING" id="1073325.SAMN05444483_101531"/>
<dbReference type="SUPFAM" id="SSF52833">
    <property type="entry name" value="Thioredoxin-like"/>
    <property type="match status" value="1"/>
</dbReference>
<dbReference type="Pfam" id="PF00578">
    <property type="entry name" value="AhpC-TSA"/>
    <property type="match status" value="1"/>
</dbReference>
<keyword evidence="3" id="KW-0413">Isomerase</keyword>
<feature type="domain" description="Thioredoxin" evidence="2">
    <location>
        <begin position="67"/>
        <end position="221"/>
    </location>
</feature>
<dbReference type="Proteomes" id="UP000183945">
    <property type="component" value="Unassembled WGS sequence"/>
</dbReference>
<feature type="chain" id="PRO_5012296359" evidence="1">
    <location>
        <begin position="20"/>
        <end position="240"/>
    </location>
</feature>
<proteinExistence type="predicted"/>
<evidence type="ECO:0000259" key="2">
    <source>
        <dbReference type="PROSITE" id="PS51352"/>
    </source>
</evidence>
<feature type="signal peptide" evidence="1">
    <location>
        <begin position="1"/>
        <end position="19"/>
    </location>
</feature>
<dbReference type="Gene3D" id="3.40.30.10">
    <property type="entry name" value="Glutaredoxin"/>
    <property type="match status" value="1"/>
</dbReference>
<organism evidence="3 4">
    <name type="scientific">Salegentibacter echinorum</name>
    <dbReference type="NCBI Taxonomy" id="1073325"/>
    <lineage>
        <taxon>Bacteria</taxon>
        <taxon>Pseudomonadati</taxon>
        <taxon>Bacteroidota</taxon>
        <taxon>Flavobacteriia</taxon>
        <taxon>Flavobacteriales</taxon>
        <taxon>Flavobacteriaceae</taxon>
        <taxon>Salegentibacter</taxon>
    </lineage>
</organism>
<dbReference type="OrthoDB" id="1134224at2"/>
<keyword evidence="4" id="KW-1185">Reference proteome</keyword>
<dbReference type="InterPro" id="IPR013766">
    <property type="entry name" value="Thioredoxin_domain"/>
</dbReference>
<protein>
    <submittedName>
        <fullName evidence="3">Thiol-disulfide isomerase or thioredoxin</fullName>
    </submittedName>
</protein>
<dbReference type="GO" id="GO:0016853">
    <property type="term" value="F:isomerase activity"/>
    <property type="evidence" value="ECO:0007669"/>
    <property type="project" value="UniProtKB-KW"/>
</dbReference>
<dbReference type="EMBL" id="FQVT01000001">
    <property type="protein sequence ID" value="SHF54324.1"/>
    <property type="molecule type" value="Genomic_DNA"/>
</dbReference>
<reference evidence="4" key="1">
    <citation type="submission" date="2016-11" db="EMBL/GenBank/DDBJ databases">
        <authorList>
            <person name="Varghese N."/>
            <person name="Submissions S."/>
        </authorList>
    </citation>
    <scope>NUCLEOTIDE SEQUENCE [LARGE SCALE GENOMIC DNA]</scope>
    <source>
        <strain evidence="4">DSM 24579</strain>
    </source>
</reference>
<sequence length="240" mass="28143">MKRTLLLFFLCIAAIKLQAQMEENTKIYFSTALAMHLPEYDEKAKLAYWDKDYRQATSLFENFVDQYLKGTYIDNFKFLNLKNREVSLYSFKKPVYLLTYASWCVPGKGEIPALNELAYKYKDSIDFVVVFWDTRDTAKQLSEQFQKSIQVLYVDETQNKHDFVLRKLKHSLGLPTCYLIAGNRQIIDVRRSVFHPYHISEEKSFKMNYEAIEAAISEIISERKSSEIKFDNLEDASAPD</sequence>